<dbReference type="InterPro" id="IPR051465">
    <property type="entry name" value="Cell_Envelope_Struct_Comp"/>
</dbReference>
<keyword evidence="3" id="KW-1185">Reference proteome</keyword>
<dbReference type="Proteomes" id="UP000653578">
    <property type="component" value="Unassembled WGS sequence"/>
</dbReference>
<dbReference type="SUPFAM" id="SSF49384">
    <property type="entry name" value="Carbohydrate-binding domain"/>
    <property type="match status" value="1"/>
</dbReference>
<dbReference type="Pfam" id="PF00963">
    <property type="entry name" value="Cohesin"/>
    <property type="match status" value="1"/>
</dbReference>
<organism evidence="2 3">
    <name type="scientific">Paenibacillus plantarum</name>
    <dbReference type="NCBI Taxonomy" id="2654975"/>
    <lineage>
        <taxon>Bacteria</taxon>
        <taxon>Bacillati</taxon>
        <taxon>Bacillota</taxon>
        <taxon>Bacilli</taxon>
        <taxon>Bacillales</taxon>
        <taxon>Paenibacillaceae</taxon>
        <taxon>Paenibacillus</taxon>
    </lineage>
</organism>
<dbReference type="PROSITE" id="PS51272">
    <property type="entry name" value="SLH"/>
    <property type="match status" value="3"/>
</dbReference>
<dbReference type="InterPro" id="IPR008965">
    <property type="entry name" value="CBM2/CBM3_carb-bd_dom_sf"/>
</dbReference>
<proteinExistence type="predicted"/>
<feature type="domain" description="SLH" evidence="1">
    <location>
        <begin position="196"/>
        <end position="255"/>
    </location>
</feature>
<sequence length="387" mass="41969">MLKKLLVFSLTLLLTMLLLPQIVMHANSGPTFLLSITSQSVFEGNDFQVTVSGKQLSDMYAYEVNLSFDTSHVKFVKSVSKSEGYKVNPIVNGNKIQIAHTQIGNKSGQSGDVTLATLTFHAVNQGSADIELDSVKLMNSQLVPNMVSIKSKVSVLVKASGNSGKPAVDVFNSDIVNVIYLVHAIESKVTEANKSIAKIELADIKGHWAEKTIDTFVKLHVIDGYEDGTFQPDGNITRAEFAVMISRVFDISGDMNHLLVLNDIDRHWAKNEIEKLASAGVIAGYGDGTFQPDNTISREEMVVMLSRIVNLSKADKDTSKDNFADMASASSYAVNSIKDAAEAGIISGKNDGIFDPQGNSTRAEALTIILNVLNLDPQVKMLLDSLN</sequence>
<reference evidence="2 3" key="1">
    <citation type="submission" date="2019-10" db="EMBL/GenBank/DDBJ databases">
        <title>Description of Paenibacillus humi sp. nov.</title>
        <authorList>
            <person name="Carlier A."/>
            <person name="Qi S."/>
        </authorList>
    </citation>
    <scope>NUCLEOTIDE SEQUENCE [LARGE SCALE GENOMIC DNA]</scope>
    <source>
        <strain evidence="2 3">LMG 31461</strain>
    </source>
</reference>
<comment type="caution">
    <text evidence="2">The sequence shown here is derived from an EMBL/GenBank/DDBJ whole genome shotgun (WGS) entry which is preliminary data.</text>
</comment>
<dbReference type="PANTHER" id="PTHR43308">
    <property type="entry name" value="OUTER MEMBRANE PROTEIN ALPHA-RELATED"/>
    <property type="match status" value="1"/>
</dbReference>
<feature type="domain" description="SLH" evidence="1">
    <location>
        <begin position="320"/>
        <end position="383"/>
    </location>
</feature>
<protein>
    <recommendedName>
        <fullName evidence="1">SLH domain-containing protein</fullName>
    </recommendedName>
</protein>
<name>A0ABX1X307_9BACL</name>
<feature type="domain" description="SLH" evidence="1">
    <location>
        <begin position="256"/>
        <end position="319"/>
    </location>
</feature>
<evidence type="ECO:0000313" key="3">
    <source>
        <dbReference type="Proteomes" id="UP000653578"/>
    </source>
</evidence>
<accession>A0ABX1X307</accession>
<evidence type="ECO:0000259" key="1">
    <source>
        <dbReference type="PROSITE" id="PS51272"/>
    </source>
</evidence>
<gene>
    <name evidence="2" type="ORF">GC096_01180</name>
</gene>
<dbReference type="InterPro" id="IPR002102">
    <property type="entry name" value="Cohesin_dom"/>
</dbReference>
<dbReference type="Pfam" id="PF00395">
    <property type="entry name" value="SLH"/>
    <property type="match status" value="3"/>
</dbReference>
<dbReference type="RefSeq" id="WP_171628465.1">
    <property type="nucleotide sequence ID" value="NZ_WHNY01000004.1"/>
</dbReference>
<dbReference type="EMBL" id="WHNY01000004">
    <property type="protein sequence ID" value="NOU62657.1"/>
    <property type="molecule type" value="Genomic_DNA"/>
</dbReference>
<evidence type="ECO:0000313" key="2">
    <source>
        <dbReference type="EMBL" id="NOU62657.1"/>
    </source>
</evidence>
<dbReference type="Gene3D" id="2.60.40.680">
    <property type="match status" value="1"/>
</dbReference>
<dbReference type="CDD" id="cd08547">
    <property type="entry name" value="Type_II_cohesin"/>
    <property type="match status" value="1"/>
</dbReference>
<dbReference type="PANTHER" id="PTHR43308:SF5">
    <property type="entry name" value="S-LAYER PROTEIN _ PEPTIDOGLYCAN ENDO-BETA-N-ACETYLGLUCOSAMINIDASE"/>
    <property type="match status" value="1"/>
</dbReference>
<dbReference type="InterPro" id="IPR001119">
    <property type="entry name" value="SLH_dom"/>
</dbReference>